<reference evidence="2" key="2">
    <citation type="submission" date="2021-03" db="UniProtKB">
        <authorList>
            <consortium name="EnsemblPlants"/>
        </authorList>
    </citation>
    <scope>IDENTIFICATION</scope>
</reference>
<dbReference type="EMBL" id="UZAU01000359">
    <property type="status" value="NOT_ANNOTATED_CDS"/>
    <property type="molecule type" value="Genomic_DNA"/>
</dbReference>
<dbReference type="Proteomes" id="UP000596661">
    <property type="component" value="Chromosome 4"/>
</dbReference>
<dbReference type="AlphaFoldDB" id="A0A803PHI2"/>
<feature type="region of interest" description="Disordered" evidence="1">
    <location>
        <begin position="224"/>
        <end position="244"/>
    </location>
</feature>
<sequence length="290" mass="33934">MHHWKRDSKNRFAKRRLHWFDIESVSRNLSIMDPPVVENALQEETLLEHFSPTAWQEAWDALEELSVNSQQWNYYDPRSRSNSSPKRGGKYVVKNDFDIRTSIEKLERKSCPSFHETFSKEANALHSYGKTFESPFSSTHNPNWRNHPNFSWRQNQPQINQGQQFNMPNQSHAQQNQSYSQQRKPSLEDTLQQFMQSTHQILQNQSQSIAKLETQMGQIATTVTERERGKLPSQPIPNMKGQYEIGMPSHNEEAKSILTLRSGKNIVKPDYTPQVEKDKEKKRVNLKVLI</sequence>
<evidence type="ECO:0000313" key="3">
    <source>
        <dbReference type="Proteomes" id="UP000596661"/>
    </source>
</evidence>
<protein>
    <submittedName>
        <fullName evidence="2">Uncharacterized protein</fullName>
    </submittedName>
</protein>
<feature type="region of interest" description="Disordered" evidence="1">
    <location>
        <begin position="134"/>
        <end position="187"/>
    </location>
</feature>
<name>A0A803PHI2_CANSA</name>
<dbReference type="EnsemblPlants" id="evm.model.04.457">
    <property type="protein sequence ID" value="cds.evm.model.04.457"/>
    <property type="gene ID" value="evm.TU.04.457"/>
</dbReference>
<reference evidence="2" key="1">
    <citation type="submission" date="2018-11" db="EMBL/GenBank/DDBJ databases">
        <authorList>
            <person name="Grassa J C."/>
        </authorList>
    </citation>
    <scope>NUCLEOTIDE SEQUENCE [LARGE SCALE GENOMIC DNA]</scope>
</reference>
<dbReference type="Gramene" id="evm.model.04.457">
    <property type="protein sequence ID" value="cds.evm.model.04.457"/>
    <property type="gene ID" value="evm.TU.04.457"/>
</dbReference>
<feature type="compositionally biased region" description="Polar residues" evidence="1">
    <location>
        <begin position="134"/>
        <end position="153"/>
    </location>
</feature>
<evidence type="ECO:0000256" key="1">
    <source>
        <dbReference type="SAM" id="MobiDB-lite"/>
    </source>
</evidence>
<proteinExistence type="predicted"/>
<evidence type="ECO:0000313" key="2">
    <source>
        <dbReference type="EnsemblPlants" id="cds.evm.model.04.457"/>
    </source>
</evidence>
<keyword evidence="3" id="KW-1185">Reference proteome</keyword>
<accession>A0A803PHI2</accession>
<organism evidence="2 3">
    <name type="scientific">Cannabis sativa</name>
    <name type="common">Hemp</name>
    <name type="synonym">Marijuana</name>
    <dbReference type="NCBI Taxonomy" id="3483"/>
    <lineage>
        <taxon>Eukaryota</taxon>
        <taxon>Viridiplantae</taxon>
        <taxon>Streptophyta</taxon>
        <taxon>Embryophyta</taxon>
        <taxon>Tracheophyta</taxon>
        <taxon>Spermatophyta</taxon>
        <taxon>Magnoliopsida</taxon>
        <taxon>eudicotyledons</taxon>
        <taxon>Gunneridae</taxon>
        <taxon>Pentapetalae</taxon>
        <taxon>rosids</taxon>
        <taxon>fabids</taxon>
        <taxon>Rosales</taxon>
        <taxon>Cannabaceae</taxon>
        <taxon>Cannabis</taxon>
    </lineage>
</organism>
<feature type="compositionally biased region" description="Low complexity" evidence="1">
    <location>
        <begin position="154"/>
        <end position="166"/>
    </location>
</feature>
<feature type="compositionally biased region" description="Polar residues" evidence="1">
    <location>
        <begin position="167"/>
        <end position="187"/>
    </location>
</feature>